<evidence type="ECO:0000256" key="4">
    <source>
        <dbReference type="SAM" id="MobiDB-lite"/>
    </source>
</evidence>
<keyword evidence="2" id="KW-0694">RNA-binding</keyword>
<feature type="compositionally biased region" description="Basic and acidic residues" evidence="4">
    <location>
        <begin position="669"/>
        <end position="709"/>
    </location>
</feature>
<keyword evidence="3" id="KW-0479">Metal-binding</keyword>
<dbReference type="PROSITE" id="PS50103">
    <property type="entry name" value="ZF_C3H1"/>
    <property type="match status" value="1"/>
</dbReference>
<feature type="domain" description="RRM" evidence="5">
    <location>
        <begin position="335"/>
        <end position="406"/>
    </location>
</feature>
<feature type="compositionally biased region" description="Low complexity" evidence="4">
    <location>
        <begin position="593"/>
        <end position="606"/>
    </location>
</feature>
<dbReference type="Gene3D" id="2.60.40.10">
    <property type="entry name" value="Immunoglobulins"/>
    <property type="match status" value="1"/>
</dbReference>
<dbReference type="Gene3D" id="3.30.70.330">
    <property type="match status" value="1"/>
</dbReference>
<keyword evidence="3" id="KW-0863">Zinc-finger</keyword>
<evidence type="ECO:0000313" key="8">
    <source>
        <dbReference type="Proteomes" id="UP000287651"/>
    </source>
</evidence>
<dbReference type="CDD" id="cd00590">
    <property type="entry name" value="RRM_SF"/>
    <property type="match status" value="1"/>
</dbReference>
<dbReference type="Pfam" id="PF00630">
    <property type="entry name" value="Filamin"/>
    <property type="match status" value="1"/>
</dbReference>
<dbReference type="SUPFAM" id="SSF54928">
    <property type="entry name" value="RNA-binding domain, RBD"/>
    <property type="match status" value="1"/>
</dbReference>
<feature type="repeat" description="Filamin" evidence="1">
    <location>
        <begin position="71"/>
        <end position="175"/>
    </location>
</feature>
<dbReference type="PROSITE" id="PS50194">
    <property type="entry name" value="FILAMIN_REPEAT"/>
    <property type="match status" value="1"/>
</dbReference>
<keyword evidence="3" id="KW-0862">Zinc</keyword>
<organism evidence="7 8">
    <name type="scientific">Ensete ventricosum</name>
    <name type="common">Abyssinian banana</name>
    <name type="synonym">Musa ensete</name>
    <dbReference type="NCBI Taxonomy" id="4639"/>
    <lineage>
        <taxon>Eukaryota</taxon>
        <taxon>Viridiplantae</taxon>
        <taxon>Streptophyta</taxon>
        <taxon>Embryophyta</taxon>
        <taxon>Tracheophyta</taxon>
        <taxon>Spermatophyta</taxon>
        <taxon>Magnoliopsida</taxon>
        <taxon>Liliopsida</taxon>
        <taxon>Zingiberales</taxon>
        <taxon>Musaceae</taxon>
        <taxon>Ensete</taxon>
    </lineage>
</organism>
<dbReference type="SUPFAM" id="SSF81296">
    <property type="entry name" value="E set domains"/>
    <property type="match status" value="1"/>
</dbReference>
<dbReference type="InterPro" id="IPR017868">
    <property type="entry name" value="Filamin/ABP280_repeat-like"/>
</dbReference>
<reference evidence="7 8" key="1">
    <citation type="journal article" date="2014" name="Agronomy (Basel)">
        <title>A Draft Genome Sequence for Ensete ventricosum, the Drought-Tolerant Tree Against Hunger.</title>
        <authorList>
            <person name="Harrison J."/>
            <person name="Moore K.A."/>
            <person name="Paszkiewicz K."/>
            <person name="Jones T."/>
            <person name="Grant M."/>
            <person name="Ambacheew D."/>
            <person name="Muzemil S."/>
            <person name="Studholme D.J."/>
        </authorList>
    </citation>
    <scope>NUCLEOTIDE SEQUENCE [LARGE SCALE GENOMIC DNA]</scope>
</reference>
<dbReference type="InterPro" id="IPR001298">
    <property type="entry name" value="Filamin/ABP280_rpt"/>
</dbReference>
<feature type="compositionally biased region" description="Basic and acidic residues" evidence="4">
    <location>
        <begin position="557"/>
        <end position="585"/>
    </location>
</feature>
<dbReference type="InterPro" id="IPR013783">
    <property type="entry name" value="Ig-like_fold"/>
</dbReference>
<dbReference type="InterPro" id="IPR000504">
    <property type="entry name" value="RRM_dom"/>
</dbReference>
<dbReference type="SMART" id="SM00557">
    <property type="entry name" value="IG_FLMN"/>
    <property type="match status" value="1"/>
</dbReference>
<feature type="compositionally biased region" description="Basic residues" evidence="4">
    <location>
        <begin position="520"/>
        <end position="532"/>
    </location>
</feature>
<evidence type="ECO:0000256" key="2">
    <source>
        <dbReference type="PROSITE-ProRule" id="PRU00176"/>
    </source>
</evidence>
<dbReference type="PANTHER" id="PTHR32343:SF8">
    <property type="entry name" value="RNA RECOGNITION MOTIF (RRM)-CONTAINING PROTEIN"/>
    <property type="match status" value="1"/>
</dbReference>
<feature type="compositionally biased region" description="Basic and acidic residues" evidence="4">
    <location>
        <begin position="736"/>
        <end position="753"/>
    </location>
</feature>
<gene>
    <name evidence="7" type="ORF">B296_00018408</name>
</gene>
<dbReference type="InterPro" id="IPR014756">
    <property type="entry name" value="Ig_E-set"/>
</dbReference>
<comment type="caution">
    <text evidence="7">The sequence shown here is derived from an EMBL/GenBank/DDBJ whole genome shotgun (WGS) entry which is preliminary data.</text>
</comment>
<proteinExistence type="predicted"/>
<dbReference type="PROSITE" id="PS50102">
    <property type="entry name" value="RRM"/>
    <property type="match status" value="1"/>
</dbReference>
<evidence type="ECO:0000259" key="5">
    <source>
        <dbReference type="PROSITE" id="PS50102"/>
    </source>
</evidence>
<feature type="zinc finger region" description="C3H1-type" evidence="3">
    <location>
        <begin position="244"/>
        <end position="265"/>
    </location>
</feature>
<feature type="compositionally biased region" description="Low complexity" evidence="4">
    <location>
        <begin position="312"/>
        <end position="324"/>
    </location>
</feature>
<dbReference type="InterPro" id="IPR000571">
    <property type="entry name" value="Znf_CCCH"/>
</dbReference>
<evidence type="ECO:0008006" key="9">
    <source>
        <dbReference type="Google" id="ProtNLM"/>
    </source>
</evidence>
<feature type="compositionally biased region" description="Basic and acidic residues" evidence="4">
    <location>
        <begin position="777"/>
        <end position="787"/>
    </location>
</feature>
<feature type="compositionally biased region" description="Basic residues" evidence="4">
    <location>
        <begin position="646"/>
        <end position="668"/>
    </location>
</feature>
<feature type="compositionally biased region" description="Basic and acidic residues" evidence="4">
    <location>
        <begin position="807"/>
        <end position="831"/>
    </location>
</feature>
<dbReference type="GO" id="GO:0008270">
    <property type="term" value="F:zinc ion binding"/>
    <property type="evidence" value="ECO:0007669"/>
    <property type="project" value="UniProtKB-KW"/>
</dbReference>
<dbReference type="EMBL" id="AMZH03000944">
    <property type="protein sequence ID" value="RRT81297.1"/>
    <property type="molecule type" value="Genomic_DNA"/>
</dbReference>
<dbReference type="InterPro" id="IPR035979">
    <property type="entry name" value="RBD_domain_sf"/>
</dbReference>
<evidence type="ECO:0000259" key="6">
    <source>
        <dbReference type="PROSITE" id="PS50103"/>
    </source>
</evidence>
<feature type="region of interest" description="Disordered" evidence="4">
    <location>
        <begin position="512"/>
        <end position="856"/>
    </location>
</feature>
<dbReference type="Pfam" id="PF00076">
    <property type="entry name" value="RRM_1"/>
    <property type="match status" value="1"/>
</dbReference>
<sequence>MADRSAAAAKPIWMKQAEEAKIKSEAEKAAAAKAAFEATFKAMEKAKAKEEEEESSDSDGDEPEDLALKPIGPVDPSKCIAAGAGIAGGTACAPCTFTVVTKDSDSRKIPTGGAQIKVKISPGVGVGGSDQEGMVKDQGDGAYAVTYAVPKRGNYMVHAECNGKPIMGSPFPVFFSAGTAIGATSLPVVSSYPNMVNQTMPNMPNYAGSVSGAFPGLLGMTPGVASGSSGGVVLQGIGASLGEICREYMNGRCSKTDCKLNHPPHNLLMSALAATSTMGTLSQAPMAPSAAAMAAAQAIVAARALQAHAAQMQAQSAGGSPGSSDEASKSDALKKTIQVSNLSPLLTVDHLKQLFGYCGTVVDCTITESKHFAYIEYTKAEEATAALALNNMDVGGRPLNVEMAKSLPSKSAMGNSSLPLVMQQAVAMQQMQFQQALMMQQAMASQQAAARAATMKSATEMASARAAEISKMLKAEGLVSDDKEVKRKSRLFIKVIEFIVANAFALTRSPSIPRRESKSRSRSPIKYRRSRYSRSLSPPVRHSRDQRSRSPIRSRHSRQDERSYRGDRDLYSRRRESDRLRDHYSVSRRNRSRSSSPQRKSSRAGSRSPKHHRESASTRTKRSSRADSRSPRHHKSSRLSPVHWSSSHRGRHSRSRSRSRSIERKHHSNDKEDSRKTEKSKQDYKRLERSNESSKDAKRSRDIKEDKYAAHSTGGPKRSSLSPNDEKGANKHKRSKLDDSGSEKADTVNKDQNIDGECSESIGDKRSVQCSTLKQHRNLEDGDDVKHAGKRYSSRHESSRSSHRKHEKSDSATRERERPTVDSTHSRDDKRSSHHSSSRSHKTSRRLEEGSLKAAIDQNKVEKLKEDNIKTSGLEAVIAKESQISDDMHEKSDNCSKLELHMSSTCLTGDESMRNSKASTGDTNHIEGTFAGLTKDCNVENVTCKVSLLVGTDDHTENKEAEFQTTELGNHSFIKIKENVGQDPADLDNDCWQKTADLAAENPPYVDQGSVYTKSGMSPSGTDITARKSKYTELKGPLSTISDKIGVEGAPNVDSTNITSMTEEWYIDRDYKPDELGTGHMNQQSSNLVAHVGSLFEGQINDLSNTEKIKEKSETEEYGCVQTIQSVPLDHGNPSDSKELRNVESSSALMVRDLGNFSQDLSSMNDISFTNENLTDQNPEVNFGGHRMKYEGRCGEPQSAGVVEISSLNNHSSADTVAEYSNEDWTTAHSSVLDAPASSSSP</sequence>
<dbReference type="InterPro" id="IPR012677">
    <property type="entry name" value="Nucleotide-bd_a/b_plait_sf"/>
</dbReference>
<feature type="compositionally biased region" description="Acidic residues" evidence="4">
    <location>
        <begin position="51"/>
        <end position="65"/>
    </location>
</feature>
<feature type="compositionally biased region" description="Basic residues" evidence="4">
    <location>
        <begin position="832"/>
        <end position="844"/>
    </location>
</feature>
<name>A0A427AYV0_ENSVE</name>
<feature type="domain" description="C3H1-type" evidence="6">
    <location>
        <begin position="244"/>
        <end position="265"/>
    </location>
</feature>
<dbReference type="AlphaFoldDB" id="A0A427AYV0"/>
<feature type="compositionally biased region" description="Basic residues" evidence="4">
    <location>
        <begin position="608"/>
        <end position="623"/>
    </location>
</feature>
<dbReference type="Proteomes" id="UP000287651">
    <property type="component" value="Unassembled WGS sequence"/>
</dbReference>
<dbReference type="PANTHER" id="PTHR32343">
    <property type="entry name" value="SERINE/ARGININE-RICH SPLICING FACTOR"/>
    <property type="match status" value="1"/>
</dbReference>
<accession>A0A427AYV0</accession>
<feature type="region of interest" description="Disordered" evidence="4">
    <location>
        <begin position="43"/>
        <end position="71"/>
    </location>
</feature>
<feature type="region of interest" description="Disordered" evidence="4">
    <location>
        <begin position="312"/>
        <end position="331"/>
    </location>
</feature>
<evidence type="ECO:0000256" key="1">
    <source>
        <dbReference type="PROSITE-ProRule" id="PRU00087"/>
    </source>
</evidence>
<protein>
    <recommendedName>
        <fullName evidence="9">RRM domain-containing protein</fullName>
    </recommendedName>
</protein>
<evidence type="ECO:0000313" key="7">
    <source>
        <dbReference type="EMBL" id="RRT81297.1"/>
    </source>
</evidence>
<evidence type="ECO:0000256" key="3">
    <source>
        <dbReference type="PROSITE-ProRule" id="PRU00723"/>
    </source>
</evidence>
<dbReference type="GO" id="GO:0003723">
    <property type="term" value="F:RNA binding"/>
    <property type="evidence" value="ECO:0007669"/>
    <property type="project" value="UniProtKB-UniRule"/>
</dbReference>
<dbReference type="SMART" id="SM00360">
    <property type="entry name" value="RRM"/>
    <property type="match status" value="1"/>
</dbReference>